<organism evidence="1 2">
    <name type="scientific">Candidatus Lambdaproteobacteria bacterium RIFOXYD2_FULL_50_16</name>
    <dbReference type="NCBI Taxonomy" id="1817772"/>
    <lineage>
        <taxon>Bacteria</taxon>
        <taxon>Pseudomonadati</taxon>
        <taxon>Pseudomonadota</taxon>
        <taxon>Candidatus Lambdaproteobacteria</taxon>
    </lineage>
</organism>
<evidence type="ECO:0008006" key="3">
    <source>
        <dbReference type="Google" id="ProtNLM"/>
    </source>
</evidence>
<dbReference type="EMBL" id="MFNE01000001">
    <property type="protein sequence ID" value="OGG97276.1"/>
    <property type="molecule type" value="Genomic_DNA"/>
</dbReference>
<reference evidence="1 2" key="1">
    <citation type="journal article" date="2016" name="Nat. Commun.">
        <title>Thousands of microbial genomes shed light on interconnected biogeochemical processes in an aquifer system.</title>
        <authorList>
            <person name="Anantharaman K."/>
            <person name="Brown C.T."/>
            <person name="Hug L.A."/>
            <person name="Sharon I."/>
            <person name="Castelle C.J."/>
            <person name="Probst A.J."/>
            <person name="Thomas B.C."/>
            <person name="Singh A."/>
            <person name="Wilkins M.J."/>
            <person name="Karaoz U."/>
            <person name="Brodie E.L."/>
            <person name="Williams K.H."/>
            <person name="Hubbard S.S."/>
            <person name="Banfield J.F."/>
        </authorList>
    </citation>
    <scope>NUCLEOTIDE SEQUENCE [LARGE SCALE GENOMIC DNA]</scope>
</reference>
<proteinExistence type="predicted"/>
<gene>
    <name evidence="1" type="ORF">A2527_10605</name>
</gene>
<protein>
    <recommendedName>
        <fullName evidence="3">Bacterial surface antigen (D15) domain-containing protein</fullName>
    </recommendedName>
</protein>
<dbReference type="AlphaFoldDB" id="A0A1F6GGQ6"/>
<dbReference type="Gene3D" id="2.40.160.50">
    <property type="entry name" value="membrane protein fhac: a member of the omp85/tpsb transporter family"/>
    <property type="match status" value="1"/>
</dbReference>
<evidence type="ECO:0000313" key="2">
    <source>
        <dbReference type="Proteomes" id="UP000178449"/>
    </source>
</evidence>
<sequence length="373" mass="42212">MSYFIFPVYISIPGIGTGVGVGAAATRIKDSEVDAIVGHTEGDFTGDLLLITDLPLFSPKLTFSPIYLRTQGAGIERWARGPDSKPDEKFVLRSNRILVYGGELSLHLFEDQLELYRIDTQIYAEPTAIIDPQGNEYTSRLSNKLGSHAAITGIYLDDTDNRRDPRIGYRAQVEHWTVKQNEPALGDGYQWDYHLSGFVPLVPKEQILVLYGFYSEAGITRPGVVDPAKYQCEEALYPGCQVLNDQLYRQRQEDVHRGNATALGGTQRLRAFPQQRFYDSHSLFLGLEHRWYLAEDWVPFDWIWAKGIFNAWQLAFFYELGQVSPHRDQSLLENLKASRGVGLRALLSDLVLRVDVAFGEEGQQVIAWVGYPF</sequence>
<dbReference type="STRING" id="1817772.A2527_10605"/>
<comment type="caution">
    <text evidence="1">The sequence shown here is derived from an EMBL/GenBank/DDBJ whole genome shotgun (WGS) entry which is preliminary data.</text>
</comment>
<evidence type="ECO:0000313" key="1">
    <source>
        <dbReference type="EMBL" id="OGG97276.1"/>
    </source>
</evidence>
<accession>A0A1F6GGQ6</accession>
<dbReference type="Proteomes" id="UP000178449">
    <property type="component" value="Unassembled WGS sequence"/>
</dbReference>
<name>A0A1F6GGQ6_9PROT</name>